<accession>A0A0F9P8P3</accession>
<name>A0A0F9P8P3_9ZZZZ</name>
<sequence>MDTSFWYNGDIYDGGTTVKKKRSKNYRPATKAGARGKTLCVNLFAGAGARKSTIACTVHGLLKTHGITSEYTGEYAKDLAWEGRLTLKVDQMKVFGEQSHRQFRLRGQVDVIISDSPLLLSSVYRTSDTLMDALILQEHNKYNNMNFFVSRGVSYIRKGRHETKKEAIEIDNKIIKLLNDKQIVYDSIGGEAEAINFVLGKVLQRLNIKQRYKICKA</sequence>
<protein>
    <recommendedName>
        <fullName evidence="2">NadR/Ttd14 AAA domain-containing protein</fullName>
    </recommendedName>
</protein>
<organism evidence="1">
    <name type="scientific">marine sediment metagenome</name>
    <dbReference type="NCBI Taxonomy" id="412755"/>
    <lineage>
        <taxon>unclassified sequences</taxon>
        <taxon>metagenomes</taxon>
        <taxon>ecological metagenomes</taxon>
    </lineage>
</organism>
<proteinExistence type="predicted"/>
<reference evidence="1" key="1">
    <citation type="journal article" date="2015" name="Nature">
        <title>Complex archaea that bridge the gap between prokaryotes and eukaryotes.</title>
        <authorList>
            <person name="Spang A."/>
            <person name="Saw J.H."/>
            <person name="Jorgensen S.L."/>
            <person name="Zaremba-Niedzwiedzka K."/>
            <person name="Martijn J."/>
            <person name="Lind A.E."/>
            <person name="van Eijk R."/>
            <person name="Schleper C."/>
            <person name="Guy L."/>
            <person name="Ettema T.J."/>
        </authorList>
    </citation>
    <scope>NUCLEOTIDE SEQUENCE</scope>
</reference>
<dbReference type="EMBL" id="LAZR01005750">
    <property type="protein sequence ID" value="KKM97405.1"/>
    <property type="molecule type" value="Genomic_DNA"/>
</dbReference>
<evidence type="ECO:0000313" key="1">
    <source>
        <dbReference type="EMBL" id="KKM97405.1"/>
    </source>
</evidence>
<comment type="caution">
    <text evidence="1">The sequence shown here is derived from an EMBL/GenBank/DDBJ whole genome shotgun (WGS) entry which is preliminary data.</text>
</comment>
<gene>
    <name evidence="1" type="ORF">LCGC14_1168310</name>
</gene>
<evidence type="ECO:0008006" key="2">
    <source>
        <dbReference type="Google" id="ProtNLM"/>
    </source>
</evidence>
<dbReference type="AlphaFoldDB" id="A0A0F9P8P3"/>